<gene>
    <name evidence="1" type="ORF">KSU1_C1481</name>
</gene>
<organism evidence="1 2">
    <name type="scientific">Candidatus Jettenia caeni</name>
    <dbReference type="NCBI Taxonomy" id="247490"/>
    <lineage>
        <taxon>Bacteria</taxon>
        <taxon>Pseudomonadati</taxon>
        <taxon>Planctomycetota</taxon>
        <taxon>Candidatus Brocadiia</taxon>
        <taxon>Candidatus Brocadiales</taxon>
        <taxon>Candidatus Brocadiaceae</taxon>
        <taxon>Candidatus Jettenia</taxon>
    </lineage>
</organism>
<name>I3IMY2_9BACT</name>
<dbReference type="STRING" id="247490.KSU1_C1481"/>
<dbReference type="eggNOG" id="ENOG502ZSCW">
    <property type="taxonomic scope" value="Bacteria"/>
</dbReference>
<dbReference type="Proteomes" id="UP000002985">
    <property type="component" value="Unassembled WGS sequence"/>
</dbReference>
<evidence type="ECO:0000313" key="2">
    <source>
        <dbReference type="Proteomes" id="UP000002985"/>
    </source>
</evidence>
<protein>
    <submittedName>
        <fullName evidence="1">Uncharacterized protein</fullName>
    </submittedName>
</protein>
<reference evidence="1 2" key="1">
    <citation type="journal article" date="2012" name="FEBS Lett.">
        <title>Anammox organism KSU-1 expresses a NirK-type copper-containing nitrite reductase instead of a NirS-type with cytochrome cd1.</title>
        <authorList>
            <person name="Hira D."/>
            <person name="Toh H."/>
            <person name="Migita C.T."/>
            <person name="Okubo H."/>
            <person name="Nishiyama T."/>
            <person name="Hattori M."/>
            <person name="Furukawa K."/>
            <person name="Fujii T."/>
        </authorList>
    </citation>
    <scope>NUCLEOTIDE SEQUENCE [LARGE SCALE GENOMIC DNA]</scope>
</reference>
<sequence>MQNKETLSCCTENTCHIPVNPQEAQNLAEIIRERIKCKLNEFIETVELMNDVLEIDGISIDNEPCQEITERSRIKILNHKREDAVEVEIDTIIKTPLEILIPSLITGETEKLIGVTRIVGYYSRVQNWNKSKIGELRDRHKGNYAVGRQG</sequence>
<dbReference type="EMBL" id="BAFH01000003">
    <property type="protein sequence ID" value="GAB63077.1"/>
    <property type="molecule type" value="Genomic_DNA"/>
</dbReference>
<dbReference type="AlphaFoldDB" id="I3IMY2"/>
<accession>I3IMY2</accession>
<evidence type="ECO:0000313" key="1">
    <source>
        <dbReference type="EMBL" id="GAB63077.1"/>
    </source>
</evidence>
<dbReference type="OrthoDB" id="269404at2"/>
<keyword evidence="2" id="KW-1185">Reference proteome</keyword>
<proteinExistence type="predicted"/>
<comment type="caution">
    <text evidence="1">The sequence shown here is derived from an EMBL/GenBank/DDBJ whole genome shotgun (WGS) entry which is preliminary data.</text>
</comment>